<feature type="compositionally biased region" description="Polar residues" evidence="1">
    <location>
        <begin position="224"/>
        <end position="233"/>
    </location>
</feature>
<name>A0A814VEK9_9BILA</name>
<evidence type="ECO:0000313" key="4">
    <source>
        <dbReference type="Proteomes" id="UP000663829"/>
    </source>
</evidence>
<sequence length="278" mass="32239">MIVISESTKIQVHFYWPLELPYTDIVMWTEMREEIVPPTLTNRTEQNRTHLMQHYEYSNLKPRSDYYISNAVERSYRGVPQSRLATAFSTRYLTLPSNDSMKHSYYPTLIIFFFELNGKDFSQLGKTARITTTAREIVRFCYGQTADIKSLKFGELNILLGGVAYLHSIPYSQVWSVQEQIKNSLSQMKYDISKSPKIKRGQHRFPVSQSQITPIRRVRGAAATGNNNNSFTGEQDENEEGEEAAVSYRNLEEEEEDYNNNFWVVNLNILFCDANIPL</sequence>
<dbReference type="Proteomes" id="UP000663829">
    <property type="component" value="Unassembled WGS sequence"/>
</dbReference>
<accession>A0A814VEK9</accession>
<evidence type="ECO:0000256" key="1">
    <source>
        <dbReference type="SAM" id="MobiDB-lite"/>
    </source>
</evidence>
<evidence type="ECO:0000313" key="3">
    <source>
        <dbReference type="EMBL" id="CAF3951621.1"/>
    </source>
</evidence>
<proteinExistence type="predicted"/>
<keyword evidence="4" id="KW-1185">Reference proteome</keyword>
<dbReference type="EMBL" id="CAJOBC010008069">
    <property type="protein sequence ID" value="CAF3951621.1"/>
    <property type="molecule type" value="Genomic_DNA"/>
</dbReference>
<comment type="caution">
    <text evidence="2">The sequence shown here is derived from an EMBL/GenBank/DDBJ whole genome shotgun (WGS) entry which is preliminary data.</text>
</comment>
<dbReference type="EMBL" id="CAJNOQ010008068">
    <property type="protein sequence ID" value="CAF1187354.1"/>
    <property type="molecule type" value="Genomic_DNA"/>
</dbReference>
<gene>
    <name evidence="2" type="ORF">GPM918_LOCUS23019</name>
    <name evidence="3" type="ORF">SRO942_LOCUS23018</name>
</gene>
<feature type="region of interest" description="Disordered" evidence="1">
    <location>
        <begin position="222"/>
        <end position="243"/>
    </location>
</feature>
<reference evidence="2" key="1">
    <citation type="submission" date="2021-02" db="EMBL/GenBank/DDBJ databases">
        <authorList>
            <person name="Nowell W R."/>
        </authorList>
    </citation>
    <scope>NUCLEOTIDE SEQUENCE</scope>
</reference>
<protein>
    <submittedName>
        <fullName evidence="2">Uncharacterized protein</fullName>
    </submittedName>
</protein>
<organism evidence="2 4">
    <name type="scientific">Didymodactylos carnosus</name>
    <dbReference type="NCBI Taxonomy" id="1234261"/>
    <lineage>
        <taxon>Eukaryota</taxon>
        <taxon>Metazoa</taxon>
        <taxon>Spiralia</taxon>
        <taxon>Gnathifera</taxon>
        <taxon>Rotifera</taxon>
        <taxon>Eurotatoria</taxon>
        <taxon>Bdelloidea</taxon>
        <taxon>Philodinida</taxon>
        <taxon>Philodinidae</taxon>
        <taxon>Didymodactylos</taxon>
    </lineage>
</organism>
<dbReference type="Proteomes" id="UP000681722">
    <property type="component" value="Unassembled WGS sequence"/>
</dbReference>
<dbReference type="AlphaFoldDB" id="A0A814VEK9"/>
<evidence type="ECO:0000313" key="2">
    <source>
        <dbReference type="EMBL" id="CAF1187354.1"/>
    </source>
</evidence>
<feature type="compositionally biased region" description="Acidic residues" evidence="1">
    <location>
        <begin position="234"/>
        <end position="243"/>
    </location>
</feature>